<name>A0A1G2HXT7_9BACT</name>
<comment type="caution">
    <text evidence="1">The sequence shown here is derived from an EMBL/GenBank/DDBJ whole genome shotgun (WGS) entry which is preliminary data.</text>
</comment>
<evidence type="ECO:0000313" key="2">
    <source>
        <dbReference type="Proteomes" id="UP000179183"/>
    </source>
</evidence>
<proteinExistence type="predicted"/>
<sequence length="165" mass="19212">MNHVAILRKDWGFLEKILSGNLLSHPPTPKASDGHSKASARQRKTIESRWYKNKYRPWDAIKKEDVIYFKNSGELICIKATVKKVIQYSQLNPIRIKQILSTYGRNIGIEKNDMPKFYKILAYKKYCVLIFLKNPQKIKPFQINKKGFGAMASWIVIENVNNIKL</sequence>
<evidence type="ECO:0000313" key="1">
    <source>
        <dbReference type="EMBL" id="OGZ67010.1"/>
    </source>
</evidence>
<dbReference type="AlphaFoldDB" id="A0A1G2HXT7"/>
<accession>A0A1G2HXT7</accession>
<dbReference type="Proteomes" id="UP000179183">
    <property type="component" value="Unassembled WGS sequence"/>
</dbReference>
<protein>
    <recommendedName>
        <fullName evidence="3">ASCH domain-containing protein</fullName>
    </recommendedName>
</protein>
<gene>
    <name evidence="1" type="ORF">A3D34_01285</name>
</gene>
<organism evidence="1 2">
    <name type="scientific">Candidatus Staskawiczbacteria bacterium RIFCSPHIGHO2_02_FULL_33_16</name>
    <dbReference type="NCBI Taxonomy" id="1802204"/>
    <lineage>
        <taxon>Bacteria</taxon>
        <taxon>Candidatus Staskawicziibacteriota</taxon>
    </lineage>
</organism>
<dbReference type="Gene3D" id="2.30.130.30">
    <property type="entry name" value="Hypothetical protein"/>
    <property type="match status" value="1"/>
</dbReference>
<reference evidence="1 2" key="1">
    <citation type="journal article" date="2016" name="Nat. Commun.">
        <title>Thousands of microbial genomes shed light on interconnected biogeochemical processes in an aquifer system.</title>
        <authorList>
            <person name="Anantharaman K."/>
            <person name="Brown C.T."/>
            <person name="Hug L.A."/>
            <person name="Sharon I."/>
            <person name="Castelle C.J."/>
            <person name="Probst A.J."/>
            <person name="Thomas B.C."/>
            <person name="Singh A."/>
            <person name="Wilkins M.J."/>
            <person name="Karaoz U."/>
            <person name="Brodie E.L."/>
            <person name="Williams K.H."/>
            <person name="Hubbard S.S."/>
            <person name="Banfield J.F."/>
        </authorList>
    </citation>
    <scope>NUCLEOTIDE SEQUENCE [LARGE SCALE GENOMIC DNA]</scope>
</reference>
<dbReference type="EMBL" id="MHOQ01000015">
    <property type="protein sequence ID" value="OGZ67010.1"/>
    <property type="molecule type" value="Genomic_DNA"/>
</dbReference>
<evidence type="ECO:0008006" key="3">
    <source>
        <dbReference type="Google" id="ProtNLM"/>
    </source>
</evidence>